<accession>A0A0Q3NR69</accession>
<dbReference type="EnsemblPlants" id="KQK19990">
    <property type="protein sequence ID" value="KQK19990"/>
    <property type="gene ID" value="BRADI_1g51705v3"/>
</dbReference>
<dbReference type="AlphaFoldDB" id="A0A0Q3NR69"/>
<reference evidence="1 2" key="1">
    <citation type="journal article" date="2010" name="Nature">
        <title>Genome sequencing and analysis of the model grass Brachypodium distachyon.</title>
        <authorList>
            <consortium name="International Brachypodium Initiative"/>
        </authorList>
    </citation>
    <scope>NUCLEOTIDE SEQUENCE [LARGE SCALE GENOMIC DNA]</scope>
    <source>
        <strain evidence="1 2">Bd21</strain>
    </source>
</reference>
<protein>
    <recommendedName>
        <fullName evidence="4">Nucleoside phosphorylase domain-containing protein</fullName>
    </recommendedName>
</protein>
<dbReference type="PANTHER" id="PTHR21234">
    <property type="entry name" value="PURINE NUCLEOSIDE PHOSPHORYLASE"/>
    <property type="match status" value="1"/>
</dbReference>
<dbReference type="Proteomes" id="UP000008810">
    <property type="component" value="Chromosome 1"/>
</dbReference>
<dbReference type="STRING" id="15368.A0A0Q3NR69"/>
<reference evidence="2" key="3">
    <citation type="submission" date="2018-08" db="UniProtKB">
        <authorList>
            <consortium name="EnsemblPlants"/>
        </authorList>
    </citation>
    <scope>IDENTIFICATION</scope>
    <source>
        <strain evidence="2">cv. Bd21</strain>
    </source>
</reference>
<dbReference type="OrthoDB" id="10579940at2759"/>
<sequence>MTTTSPGVPAIVFRGVSDLAGGEPTWSSTSLMNLASIDALKVVVDFIATIGNRNQHTVQIIEANMAAILTH</sequence>
<dbReference type="InParanoid" id="A0A0Q3NR69"/>
<evidence type="ECO:0000313" key="2">
    <source>
        <dbReference type="EnsemblPlants" id="KQK19990"/>
    </source>
</evidence>
<keyword evidence="3" id="KW-1185">Reference proteome</keyword>
<proteinExistence type="predicted"/>
<reference evidence="1" key="2">
    <citation type="submission" date="2017-06" db="EMBL/GenBank/DDBJ databases">
        <title>WGS assembly of Brachypodium distachyon.</title>
        <authorList>
            <consortium name="The International Brachypodium Initiative"/>
            <person name="Lucas S."/>
            <person name="Harmon-Smith M."/>
            <person name="Lail K."/>
            <person name="Tice H."/>
            <person name="Grimwood J."/>
            <person name="Bruce D."/>
            <person name="Barry K."/>
            <person name="Shu S."/>
            <person name="Lindquist E."/>
            <person name="Wang M."/>
            <person name="Pitluck S."/>
            <person name="Vogel J.P."/>
            <person name="Garvin D.F."/>
            <person name="Mockler T.C."/>
            <person name="Schmutz J."/>
            <person name="Rokhsar D."/>
            <person name="Bevan M.W."/>
        </authorList>
    </citation>
    <scope>NUCLEOTIDE SEQUENCE</scope>
    <source>
        <strain evidence="1">Bd21</strain>
    </source>
</reference>
<organism evidence="1">
    <name type="scientific">Brachypodium distachyon</name>
    <name type="common">Purple false brome</name>
    <name type="synonym">Trachynia distachya</name>
    <dbReference type="NCBI Taxonomy" id="15368"/>
    <lineage>
        <taxon>Eukaryota</taxon>
        <taxon>Viridiplantae</taxon>
        <taxon>Streptophyta</taxon>
        <taxon>Embryophyta</taxon>
        <taxon>Tracheophyta</taxon>
        <taxon>Spermatophyta</taxon>
        <taxon>Magnoliopsida</taxon>
        <taxon>Liliopsida</taxon>
        <taxon>Poales</taxon>
        <taxon>Poaceae</taxon>
        <taxon>BOP clade</taxon>
        <taxon>Pooideae</taxon>
        <taxon>Stipodae</taxon>
        <taxon>Brachypodieae</taxon>
        <taxon>Brachypodium</taxon>
    </lineage>
</organism>
<name>A0A0Q3NR69_BRADI</name>
<evidence type="ECO:0000313" key="3">
    <source>
        <dbReference type="Proteomes" id="UP000008810"/>
    </source>
</evidence>
<evidence type="ECO:0008006" key="4">
    <source>
        <dbReference type="Google" id="ProtNLM"/>
    </source>
</evidence>
<evidence type="ECO:0000313" key="1">
    <source>
        <dbReference type="EMBL" id="KQK19990.1"/>
    </source>
</evidence>
<dbReference type="EMBL" id="CM000880">
    <property type="protein sequence ID" value="KQK19990.1"/>
    <property type="molecule type" value="Genomic_DNA"/>
</dbReference>
<dbReference type="PANTHER" id="PTHR21234:SF43">
    <property type="entry name" value="OS06G0112100 PROTEIN"/>
    <property type="match status" value="1"/>
</dbReference>
<gene>
    <name evidence="1" type="ORF">BRADI_1g51705v3</name>
</gene>
<dbReference type="Gramene" id="KQK19990">
    <property type="protein sequence ID" value="KQK19990"/>
    <property type="gene ID" value="BRADI_1g51705v3"/>
</dbReference>